<dbReference type="Proteomes" id="UP000004687">
    <property type="component" value="Unassembled WGS sequence"/>
</dbReference>
<reference evidence="1" key="1">
    <citation type="submission" date="2005-09" db="EMBL/GenBank/DDBJ databases">
        <title>Annotation of Vibrio cholerae MO10.</title>
        <authorList>
            <person name="Colwell R."/>
            <person name="Grim C.J."/>
            <person name="Young S."/>
            <person name="Jaffe D."/>
            <person name="Gnerre S."/>
            <person name="Berlin A."/>
            <person name="Heiman D."/>
            <person name="Hepburn T."/>
            <person name="Shea T."/>
            <person name="Sykes S."/>
            <person name="Yandava C."/>
            <person name="Alvarado L."/>
            <person name="Kodira C."/>
            <person name="Borodovsky M."/>
            <person name="Heidelberg J."/>
            <person name="Lander E."/>
            <person name="Galagan J."/>
            <person name="Nusbaum C."/>
            <person name="Birren B."/>
        </authorList>
    </citation>
    <scope>NUCLEOTIDE SEQUENCE [LARGE SCALE GENOMIC DNA]</scope>
    <source>
        <strain evidence="1">MO10</strain>
    </source>
</reference>
<dbReference type="HOGENOM" id="CLU_3410452_0_0_6"/>
<evidence type="ECO:0000313" key="1">
    <source>
        <dbReference type="EMBL" id="EET22045.1"/>
    </source>
</evidence>
<dbReference type="EMBL" id="DS990136">
    <property type="protein sequence ID" value="EET22045.1"/>
    <property type="molecule type" value="Genomic_DNA"/>
</dbReference>
<accession>A0A0X1KUW5</accession>
<name>A0A0X1KUW5_VIBCO</name>
<organism evidence="1">
    <name type="scientific">Vibrio cholerae (strain MO10)</name>
    <dbReference type="NCBI Taxonomy" id="345072"/>
    <lineage>
        <taxon>Bacteria</taxon>
        <taxon>Pseudomonadati</taxon>
        <taxon>Pseudomonadota</taxon>
        <taxon>Gammaproteobacteria</taxon>
        <taxon>Vibrionales</taxon>
        <taxon>Vibrionaceae</taxon>
        <taxon>Vibrio</taxon>
    </lineage>
</organism>
<reference evidence="1" key="2">
    <citation type="submission" date="2008-07" db="EMBL/GenBank/DDBJ databases">
        <authorList>
            <consortium name="Broad Institute Genome Sequencing Platform"/>
            <person name="Colwell R."/>
            <person name="Grim C.J."/>
            <person name="Young S."/>
            <person name="Jaffe D."/>
            <person name="Gnerre S."/>
            <person name="Berlin A."/>
            <person name="Heiman D."/>
            <person name="Hepburn T."/>
            <person name="Shea T."/>
            <person name="Sykes S."/>
            <person name="Alvarado L."/>
            <person name="Kodira C."/>
            <person name="Heidelberg J."/>
            <person name="Lander E."/>
            <person name="Galagan J."/>
            <person name="Nusbaum C."/>
            <person name="Birren B."/>
        </authorList>
    </citation>
    <scope>NUCLEOTIDE SEQUENCE [LARGE SCALE GENOMIC DNA]</scope>
    <source>
        <strain evidence="1">MO10</strain>
    </source>
</reference>
<proteinExistence type="predicted"/>
<sequence length="29" mass="3113">MVGWAVPNDFIKSANPLSMPNASGMSYKV</sequence>
<protein>
    <submittedName>
        <fullName evidence="1">Response regulator of citrate/malate metabolism</fullName>
    </submittedName>
</protein>
<dbReference type="AlphaFoldDB" id="A0A0X1KUW5"/>
<gene>
    <name evidence="1" type="ORF">VchoM_00072</name>
</gene>